<keyword evidence="4" id="KW-1185">Reference proteome</keyword>
<reference evidence="3 4" key="1">
    <citation type="submission" date="2018-09" db="EMBL/GenBank/DDBJ databases">
        <authorList>
            <person name="Zhu H."/>
        </authorList>
    </citation>
    <scope>NUCLEOTIDE SEQUENCE [LARGE SCALE GENOMIC DNA]</scope>
    <source>
        <strain evidence="3 4">K2S05-167</strain>
    </source>
</reference>
<comment type="caution">
    <text evidence="3">The sequence shown here is derived from an EMBL/GenBank/DDBJ whole genome shotgun (WGS) entry which is preliminary data.</text>
</comment>
<dbReference type="Proteomes" id="UP000286287">
    <property type="component" value="Unassembled WGS sequence"/>
</dbReference>
<feature type="transmembrane region" description="Helical" evidence="2">
    <location>
        <begin position="77"/>
        <end position="95"/>
    </location>
</feature>
<dbReference type="EMBL" id="QYUJ01000014">
    <property type="protein sequence ID" value="RJF73865.1"/>
    <property type="molecule type" value="Genomic_DNA"/>
</dbReference>
<evidence type="ECO:0000313" key="3">
    <source>
        <dbReference type="EMBL" id="RJF73865.1"/>
    </source>
</evidence>
<accession>A0A418VCL7</accession>
<feature type="compositionally biased region" description="Polar residues" evidence="1">
    <location>
        <begin position="169"/>
        <end position="178"/>
    </location>
</feature>
<evidence type="ECO:0000256" key="2">
    <source>
        <dbReference type="SAM" id="Phobius"/>
    </source>
</evidence>
<gene>
    <name evidence="3" type="ORF">D3875_18440</name>
</gene>
<dbReference type="OrthoDB" id="67304at2"/>
<keyword evidence="2" id="KW-1133">Transmembrane helix</keyword>
<evidence type="ECO:0000256" key="1">
    <source>
        <dbReference type="SAM" id="MobiDB-lite"/>
    </source>
</evidence>
<keyword evidence="2" id="KW-0472">Membrane</keyword>
<feature type="transmembrane region" description="Helical" evidence="2">
    <location>
        <begin position="43"/>
        <end position="65"/>
    </location>
</feature>
<dbReference type="RefSeq" id="WP_119766621.1">
    <property type="nucleotide sequence ID" value="NZ_QYUJ01000014.1"/>
</dbReference>
<sequence>MPDLGWAAGLLGALTTAHFASTVFSGRGRDFRGLALASGLVVVSRLLGADWVVHPAAGLLLAFLFSRLGGVRRGHMHLPLLGVALLSAAAFMWLGAGWLKFPLVVVLALTVFSALGRRGQVRGKTVTERPERPAQLPQGTTGTPVQPVQVPEGVPVPTPPARPPEATQYAASSGPNTGLNALHQDQRLPAQARALLVAIDLRTIEAQKALAAQGQTSTQAAYEARAIREEYAPAAVQAYLKLPPTRADTLPIEGHRTGRDLLCEQLELLLSAAQKLVEFSTHAGGQELLTNGRFLREKFGQVSPDEQDLKLK</sequence>
<protein>
    <submittedName>
        <fullName evidence="3">Uncharacterized protein</fullName>
    </submittedName>
</protein>
<dbReference type="AlphaFoldDB" id="A0A418VCL7"/>
<proteinExistence type="predicted"/>
<feature type="region of interest" description="Disordered" evidence="1">
    <location>
        <begin position="122"/>
        <end position="178"/>
    </location>
</feature>
<name>A0A418VCL7_9DEIO</name>
<keyword evidence="2" id="KW-0812">Transmembrane</keyword>
<feature type="compositionally biased region" description="Low complexity" evidence="1">
    <location>
        <begin position="137"/>
        <end position="153"/>
    </location>
</feature>
<feature type="compositionally biased region" description="Pro residues" evidence="1">
    <location>
        <begin position="154"/>
        <end position="163"/>
    </location>
</feature>
<organism evidence="3 4">
    <name type="scientific">Deinococcus cavernae</name>
    <dbReference type="NCBI Taxonomy" id="2320857"/>
    <lineage>
        <taxon>Bacteria</taxon>
        <taxon>Thermotogati</taxon>
        <taxon>Deinococcota</taxon>
        <taxon>Deinococci</taxon>
        <taxon>Deinococcales</taxon>
        <taxon>Deinococcaceae</taxon>
        <taxon>Deinococcus</taxon>
    </lineage>
</organism>
<evidence type="ECO:0000313" key="4">
    <source>
        <dbReference type="Proteomes" id="UP000286287"/>
    </source>
</evidence>